<proteinExistence type="predicted"/>
<accession>A0ABX2X4Z9</accession>
<name>A0ABX2X4Z9_9FLAO</name>
<dbReference type="Proteomes" id="UP000093508">
    <property type="component" value="Unassembled WGS sequence"/>
</dbReference>
<gene>
    <name evidence="1" type="ORF">BBH99_21500</name>
</gene>
<sequence>MKRLQIILMILFSIVLNAQLKYDTIDFKDIMVNNYPLYTNFKNIRKNIDDTKTNAKVFTGKEINIPFCELKSEDIFYTVFSKNIVFSYNENLSDEIFITYVKPNKNFNLKLKVNGSSLILNTNTTINTFKKYFKKSDYTLLNDKKGFKLIVKNGKQYADCNLIFRNKRFVEMYLEK</sequence>
<evidence type="ECO:0000313" key="2">
    <source>
        <dbReference type="Proteomes" id="UP000093508"/>
    </source>
</evidence>
<dbReference type="RefSeq" id="WP_066695848.1">
    <property type="nucleotide sequence ID" value="NZ_FRBM01000005.1"/>
</dbReference>
<reference evidence="1 2" key="1">
    <citation type="submission" date="2016-07" db="EMBL/GenBank/DDBJ databases">
        <authorList>
            <person name="Jeong J.-J."/>
            <person name="Kim D.W."/>
            <person name="Sang M.K."/>
            <person name="Choi I.-G."/>
            <person name="Kim K.D."/>
        </authorList>
    </citation>
    <scope>NUCLEOTIDE SEQUENCE [LARGE SCALE GENOMIC DNA]</scope>
    <source>
        <strain evidence="1 2">C-26</strain>
    </source>
</reference>
<comment type="caution">
    <text evidence="1">The sequence shown here is derived from an EMBL/GenBank/DDBJ whole genome shotgun (WGS) entry which is preliminary data.</text>
</comment>
<keyword evidence="2" id="KW-1185">Reference proteome</keyword>
<dbReference type="EMBL" id="MAYF01000222">
    <property type="protein sequence ID" value="OCA78461.1"/>
    <property type="molecule type" value="Genomic_DNA"/>
</dbReference>
<evidence type="ECO:0000313" key="1">
    <source>
        <dbReference type="EMBL" id="OCA78461.1"/>
    </source>
</evidence>
<organism evidence="1 2">
    <name type="scientific">Chryseobacterium contaminans</name>
    <dbReference type="NCBI Taxonomy" id="1423959"/>
    <lineage>
        <taxon>Bacteria</taxon>
        <taxon>Pseudomonadati</taxon>
        <taxon>Bacteroidota</taxon>
        <taxon>Flavobacteriia</taxon>
        <taxon>Flavobacteriales</taxon>
        <taxon>Weeksellaceae</taxon>
        <taxon>Chryseobacterium group</taxon>
        <taxon>Chryseobacterium</taxon>
    </lineage>
</organism>
<protein>
    <submittedName>
        <fullName evidence="1">Uncharacterized protein</fullName>
    </submittedName>
</protein>